<accession>A0A931FLT2</accession>
<dbReference type="AlphaFoldDB" id="A0A931FLT2"/>
<dbReference type="RefSeq" id="WP_196269779.1">
    <property type="nucleotide sequence ID" value="NZ_JADQDO010000001.1"/>
</dbReference>
<organism evidence="1 2">
    <name type="scientific">Microvirga alba</name>
    <dbReference type="NCBI Taxonomy" id="2791025"/>
    <lineage>
        <taxon>Bacteria</taxon>
        <taxon>Pseudomonadati</taxon>
        <taxon>Pseudomonadota</taxon>
        <taxon>Alphaproteobacteria</taxon>
        <taxon>Hyphomicrobiales</taxon>
        <taxon>Methylobacteriaceae</taxon>
        <taxon>Microvirga</taxon>
    </lineage>
</organism>
<dbReference type="EMBL" id="JADQDO010000001">
    <property type="protein sequence ID" value="MBF9231770.1"/>
    <property type="molecule type" value="Genomic_DNA"/>
</dbReference>
<dbReference type="Proteomes" id="UP000599312">
    <property type="component" value="Unassembled WGS sequence"/>
</dbReference>
<protein>
    <submittedName>
        <fullName evidence="1">Uncharacterized protein</fullName>
    </submittedName>
</protein>
<proteinExistence type="predicted"/>
<reference evidence="1" key="1">
    <citation type="submission" date="2020-11" db="EMBL/GenBank/DDBJ databases">
        <authorList>
            <person name="Kim M.K."/>
        </authorList>
    </citation>
    <scope>NUCLEOTIDE SEQUENCE</scope>
    <source>
        <strain evidence="1">BT350</strain>
    </source>
</reference>
<evidence type="ECO:0000313" key="2">
    <source>
        <dbReference type="Proteomes" id="UP000599312"/>
    </source>
</evidence>
<sequence length="92" mass="9970">MLSAGHVAHPATWQTKPPVDFQVTRNDGAYWTIRAVSEKAKATALREFGLDAKTQKDPCIVVGYVKSNALLLSLRSRGFSILYLGPAGPISL</sequence>
<comment type="caution">
    <text evidence="1">The sequence shown here is derived from an EMBL/GenBank/DDBJ whole genome shotgun (WGS) entry which is preliminary data.</text>
</comment>
<keyword evidence="2" id="KW-1185">Reference proteome</keyword>
<evidence type="ECO:0000313" key="1">
    <source>
        <dbReference type="EMBL" id="MBF9231770.1"/>
    </source>
</evidence>
<name>A0A931FLT2_9HYPH</name>
<gene>
    <name evidence="1" type="ORF">I2H38_00110</name>
</gene>